<keyword evidence="6" id="KW-0031">Aminopeptidase</keyword>
<proteinExistence type="inferred from homology"/>
<keyword evidence="7" id="KW-0963">Cytoplasm</keyword>
<accession>A0A642UIM9</accession>
<keyword evidence="10" id="KW-0378">Hydrolase</keyword>
<evidence type="ECO:0000259" key="14">
    <source>
        <dbReference type="Pfam" id="PF01321"/>
    </source>
</evidence>
<evidence type="ECO:0000256" key="2">
    <source>
        <dbReference type="ARBA" id="ARBA00001936"/>
    </source>
</evidence>
<dbReference type="AlphaFoldDB" id="A0A642UIM9"/>
<dbReference type="SUPFAM" id="SSF55920">
    <property type="entry name" value="Creatinase/aminopeptidase"/>
    <property type="match status" value="1"/>
</dbReference>
<evidence type="ECO:0000256" key="7">
    <source>
        <dbReference type="ARBA" id="ARBA00022490"/>
    </source>
</evidence>
<evidence type="ECO:0000256" key="1">
    <source>
        <dbReference type="ARBA" id="ARBA00001424"/>
    </source>
</evidence>
<evidence type="ECO:0000256" key="8">
    <source>
        <dbReference type="ARBA" id="ARBA00022670"/>
    </source>
</evidence>
<dbReference type="PANTHER" id="PTHR43763:SF6">
    <property type="entry name" value="XAA-PRO AMINOPEPTIDASE 1"/>
    <property type="match status" value="1"/>
</dbReference>
<comment type="catalytic activity">
    <reaction evidence="1">
        <text>Release of any N-terminal amino acid, including proline, that is linked to proline, even from a dipeptide or tripeptide.</text>
        <dbReference type="EC" id="3.4.11.9"/>
    </reaction>
</comment>
<dbReference type="Pfam" id="PF01321">
    <property type="entry name" value="Creatinase_N"/>
    <property type="match status" value="1"/>
</dbReference>
<dbReference type="InterPro" id="IPR000587">
    <property type="entry name" value="Creatinase_N"/>
</dbReference>
<comment type="similarity">
    <text evidence="4">Belongs to the peptidase M24B family.</text>
</comment>
<keyword evidence="8" id="KW-0645">Protease</keyword>
<evidence type="ECO:0000259" key="15">
    <source>
        <dbReference type="Pfam" id="PF16188"/>
    </source>
</evidence>
<dbReference type="InterPro" id="IPR000994">
    <property type="entry name" value="Pept_M24"/>
</dbReference>
<evidence type="ECO:0000256" key="10">
    <source>
        <dbReference type="ARBA" id="ARBA00022801"/>
    </source>
</evidence>
<evidence type="ECO:0000256" key="9">
    <source>
        <dbReference type="ARBA" id="ARBA00022723"/>
    </source>
</evidence>
<organism evidence="16 17">
    <name type="scientific">Diutina rugosa</name>
    <name type="common">Yeast</name>
    <name type="synonym">Candida rugosa</name>
    <dbReference type="NCBI Taxonomy" id="5481"/>
    <lineage>
        <taxon>Eukaryota</taxon>
        <taxon>Fungi</taxon>
        <taxon>Dikarya</taxon>
        <taxon>Ascomycota</taxon>
        <taxon>Saccharomycotina</taxon>
        <taxon>Pichiomycetes</taxon>
        <taxon>Debaryomycetaceae</taxon>
        <taxon>Diutina</taxon>
    </lineage>
</organism>
<dbReference type="Gene3D" id="3.40.350.10">
    <property type="entry name" value="Creatinase/prolidase N-terminal domain"/>
    <property type="match status" value="2"/>
</dbReference>
<dbReference type="EMBL" id="SWFT01000120">
    <property type="protein sequence ID" value="KAA8899844.1"/>
    <property type="molecule type" value="Genomic_DNA"/>
</dbReference>
<dbReference type="GeneID" id="54782752"/>
<reference evidence="16 17" key="1">
    <citation type="submission" date="2019-07" db="EMBL/GenBank/DDBJ databases">
        <title>Genome assembly of two rare yeast pathogens: Diutina rugosa and Trichomonascus ciferrii.</title>
        <authorList>
            <person name="Mixao V."/>
            <person name="Saus E."/>
            <person name="Hansen A."/>
            <person name="Lass-Flor C."/>
            <person name="Gabaldon T."/>
        </authorList>
    </citation>
    <scope>NUCLEOTIDE SEQUENCE [LARGE SCALE GENOMIC DNA]</scope>
    <source>
        <strain evidence="16 17">CBS 613</strain>
    </source>
</reference>
<dbReference type="InterPro" id="IPR029149">
    <property type="entry name" value="Creatin/AminoP/Spt16_N"/>
</dbReference>
<dbReference type="InterPro" id="IPR036005">
    <property type="entry name" value="Creatinase/aminopeptidase-like"/>
</dbReference>
<feature type="compositionally biased region" description="Low complexity" evidence="12">
    <location>
        <begin position="36"/>
        <end position="50"/>
    </location>
</feature>
<feature type="domain" description="Creatinase N-terminal" evidence="14">
    <location>
        <begin position="71"/>
        <end position="219"/>
    </location>
</feature>
<dbReference type="EC" id="3.4.11.9" evidence="5"/>
<evidence type="ECO:0000256" key="4">
    <source>
        <dbReference type="ARBA" id="ARBA00008766"/>
    </source>
</evidence>
<dbReference type="FunFam" id="3.40.350.10:FF:000015">
    <property type="entry name" value="Xaa-Pro aminopeptidase app-1"/>
    <property type="match status" value="1"/>
</dbReference>
<feature type="domain" description="Peptidase M24 C-terminal" evidence="15">
    <location>
        <begin position="629"/>
        <end position="691"/>
    </location>
</feature>
<evidence type="ECO:0000313" key="16">
    <source>
        <dbReference type="EMBL" id="KAA8899844.1"/>
    </source>
</evidence>
<dbReference type="PANTHER" id="PTHR43763">
    <property type="entry name" value="XAA-PRO AMINOPEPTIDASE 1"/>
    <property type="match status" value="1"/>
</dbReference>
<comment type="caution">
    <text evidence="16">The sequence shown here is derived from an EMBL/GenBank/DDBJ whole genome shotgun (WGS) entry which is preliminary data.</text>
</comment>
<evidence type="ECO:0000313" key="17">
    <source>
        <dbReference type="Proteomes" id="UP000449547"/>
    </source>
</evidence>
<protein>
    <recommendedName>
        <fullName evidence="5">Xaa-Pro aminopeptidase</fullName>
        <ecNumber evidence="5">3.4.11.9</ecNumber>
    </recommendedName>
</protein>
<dbReference type="Proteomes" id="UP000449547">
    <property type="component" value="Unassembled WGS sequence"/>
</dbReference>
<dbReference type="InterPro" id="IPR050422">
    <property type="entry name" value="X-Pro_aminopeptidase_P"/>
</dbReference>
<evidence type="ECO:0000256" key="3">
    <source>
        <dbReference type="ARBA" id="ARBA00004496"/>
    </source>
</evidence>
<gene>
    <name evidence="16" type="ORF">DIURU_004101</name>
</gene>
<keyword evidence="9" id="KW-0479">Metal-binding</keyword>
<dbReference type="GO" id="GO:0046872">
    <property type="term" value="F:metal ion binding"/>
    <property type="evidence" value="ECO:0007669"/>
    <property type="project" value="UniProtKB-KW"/>
</dbReference>
<dbReference type="GO" id="GO:0070006">
    <property type="term" value="F:metalloaminopeptidase activity"/>
    <property type="evidence" value="ECO:0007669"/>
    <property type="project" value="InterPro"/>
</dbReference>
<sequence>MVRAGGIKCQNCNCSPGLLSRNNRRSVRFAKQIQLGRSGSQPGSPSRKGSCWSVNPSTFTQDNKEINTSLRLAALRKQMAEHGLAVYVVPSEDQHQSEYTAPGDKRRSFISGFSGSAGVAVVTRDISSLNDEPDGLAALSTDGRYFNQASNELDFNWRLIKQGQKGEPTWQEWAVEQAVQMAKDSGKDAHIGIDPRNITYAAYQSLAKLAEEKSPKDATVDVVPVLPNLIDEIWEEFEDLPVPITASISTWDIKYAGQSVAAKLEAVSKKVFSDSVTALAVTALDDIAWALNLRGSDIEFNPVFFSFLVITRDETILFVDEPRLSDDAKAQLKSNNVTLKPYASFYTHTHELSAKLKEKQQKFAVSTAANWELVRQLDCEFTQMPSPIEALKAVKNATEIAGARSAQVKDGRAIIKLFAWLENEVIKKEEMIDEVTADEKLTEFRKQEPGWVGQSFDTISATGANAAVIHYKPVKGACTTINPCKLYLCDTGSQFLEGTTDITRTIHFSEPSAEEVTNYTLVLKGMVALARLKFPEGVSGCQIDAMARQFLWQQGLDYGHGTGHGIGAYLNVHEGPVSIAARVPSKAVPLAPGNYLSNEPGFYKDGEYGIRIENDMFVVQSSETYNSKQFLKFDTVSLVPYCRKLIDVSLLSADEITWLNDYHQQCWEAYADSFSRDSLELKWLKRETAPFKK</sequence>
<evidence type="ECO:0000256" key="11">
    <source>
        <dbReference type="ARBA" id="ARBA00023211"/>
    </source>
</evidence>
<evidence type="ECO:0000256" key="12">
    <source>
        <dbReference type="SAM" id="MobiDB-lite"/>
    </source>
</evidence>
<evidence type="ECO:0000256" key="5">
    <source>
        <dbReference type="ARBA" id="ARBA00012574"/>
    </source>
</evidence>
<dbReference type="SUPFAM" id="SSF53092">
    <property type="entry name" value="Creatinase/prolidase N-terminal domain"/>
    <property type="match status" value="1"/>
</dbReference>
<feature type="domain" description="Peptidase M24" evidence="13">
    <location>
        <begin position="404"/>
        <end position="618"/>
    </location>
</feature>
<evidence type="ECO:0000259" key="13">
    <source>
        <dbReference type="Pfam" id="PF00557"/>
    </source>
</evidence>
<dbReference type="CDD" id="cd01085">
    <property type="entry name" value="APP"/>
    <property type="match status" value="1"/>
</dbReference>
<name>A0A642UIM9_DIURU</name>
<keyword evidence="11" id="KW-0464">Manganese</keyword>
<dbReference type="InterPro" id="IPR033740">
    <property type="entry name" value="Pept_M24B"/>
</dbReference>
<dbReference type="Pfam" id="PF00557">
    <property type="entry name" value="Peptidase_M24"/>
    <property type="match status" value="1"/>
</dbReference>
<comment type="subcellular location">
    <subcellularLocation>
        <location evidence="3">Cytoplasm</location>
    </subcellularLocation>
</comment>
<keyword evidence="17" id="KW-1185">Reference proteome</keyword>
<comment type="cofactor">
    <cofactor evidence="2">
        <name>Mn(2+)</name>
        <dbReference type="ChEBI" id="CHEBI:29035"/>
    </cofactor>
</comment>
<evidence type="ECO:0000256" key="6">
    <source>
        <dbReference type="ARBA" id="ARBA00022438"/>
    </source>
</evidence>
<dbReference type="GO" id="GO:0005737">
    <property type="term" value="C:cytoplasm"/>
    <property type="evidence" value="ECO:0007669"/>
    <property type="project" value="UniProtKB-SubCell"/>
</dbReference>
<dbReference type="RefSeq" id="XP_034011122.1">
    <property type="nucleotide sequence ID" value="XM_034156938.1"/>
</dbReference>
<dbReference type="OrthoDB" id="9995434at2759"/>
<dbReference type="VEuPathDB" id="FungiDB:DIURU_004101"/>
<dbReference type="Gene3D" id="3.90.230.10">
    <property type="entry name" value="Creatinase/methionine aminopeptidase superfamily"/>
    <property type="match status" value="1"/>
</dbReference>
<dbReference type="Pfam" id="PF16189">
    <property type="entry name" value="Creatinase_N_2"/>
    <property type="match status" value="1"/>
</dbReference>
<feature type="region of interest" description="Disordered" evidence="12">
    <location>
        <begin position="33"/>
        <end position="55"/>
    </location>
</feature>
<dbReference type="GO" id="GO:0006508">
    <property type="term" value="P:proteolysis"/>
    <property type="evidence" value="ECO:0007669"/>
    <property type="project" value="UniProtKB-KW"/>
</dbReference>
<dbReference type="InterPro" id="IPR032416">
    <property type="entry name" value="Peptidase_M24_C"/>
</dbReference>
<dbReference type="OMA" id="EPGMILS"/>
<dbReference type="FunFam" id="3.90.230.10:FF:000007">
    <property type="entry name" value="Xaa-Pro aminopeptidase P"/>
    <property type="match status" value="1"/>
</dbReference>
<dbReference type="Pfam" id="PF16188">
    <property type="entry name" value="Peptidase_M24_C"/>
    <property type="match status" value="1"/>
</dbReference>